<comment type="caution">
    <text evidence="1">The sequence shown here is derived from an EMBL/GenBank/DDBJ whole genome shotgun (WGS) entry which is preliminary data.</text>
</comment>
<name>A0A660CC83_9PSEU</name>
<gene>
    <name evidence="1" type="ORF">JD82_02787</name>
</gene>
<dbReference type="AlphaFoldDB" id="A0A660CC83"/>
<reference evidence="1 2" key="1">
    <citation type="submission" date="2019-07" db="EMBL/GenBank/DDBJ databases">
        <title>R&amp;d 2014.</title>
        <authorList>
            <person name="Klenk H.-P."/>
        </authorList>
    </citation>
    <scope>NUCLEOTIDE SEQUENCE [LARGE SCALE GENOMIC DNA]</scope>
    <source>
        <strain evidence="1 2">DSM 43194</strain>
    </source>
</reference>
<evidence type="ECO:0000313" key="2">
    <source>
        <dbReference type="Proteomes" id="UP000317303"/>
    </source>
</evidence>
<accession>A0A660CC83</accession>
<dbReference type="Proteomes" id="UP000317303">
    <property type="component" value="Unassembled WGS sequence"/>
</dbReference>
<organism evidence="1 2">
    <name type="scientific">Prauserella rugosa</name>
    <dbReference type="NCBI Taxonomy" id="43354"/>
    <lineage>
        <taxon>Bacteria</taxon>
        <taxon>Bacillati</taxon>
        <taxon>Actinomycetota</taxon>
        <taxon>Actinomycetes</taxon>
        <taxon>Pseudonocardiales</taxon>
        <taxon>Pseudonocardiaceae</taxon>
        <taxon>Prauserella</taxon>
    </lineage>
</organism>
<dbReference type="EMBL" id="VLJV01000001">
    <property type="protein sequence ID" value="TWH20936.1"/>
    <property type="molecule type" value="Genomic_DNA"/>
</dbReference>
<protein>
    <submittedName>
        <fullName evidence="1">Uncharacterized protein</fullName>
    </submittedName>
</protein>
<sequence length="257" mass="27660">MTNCRPAADPEQAVRLIVNTWSRTPGITTPDVVTQAAQDYHAAVETARNIPTPVPTGTSVLERAEHALNAEGLRQEARKIAEADLKATCREIRDRLQAAGLEIERYLVDLINELFAQADKVELPTPLPDDTLSNGWNRAVQVYLRGVSRKTLGELHDLNARITAAHQLRGRLAAAGAHPCNSDPGGIGGGYQGWPLIAAPGVPPMPSGDGRRMPEALGLVGHRITYGPEAIRAVTTAEAAQERPGELVPPFYPRWGG</sequence>
<proteinExistence type="predicted"/>
<keyword evidence="2" id="KW-1185">Reference proteome</keyword>
<evidence type="ECO:0000313" key="1">
    <source>
        <dbReference type="EMBL" id="TWH20936.1"/>
    </source>
</evidence>